<reference evidence="4 5" key="1">
    <citation type="journal article" date="2019" name="Int. J. Syst. Evol. Microbiol.">
        <title>The Global Catalogue of Microorganisms (GCM) 10K type strain sequencing project: providing services to taxonomists for standard genome sequencing and annotation.</title>
        <authorList>
            <consortium name="The Broad Institute Genomics Platform"/>
            <consortium name="The Broad Institute Genome Sequencing Center for Infectious Disease"/>
            <person name="Wu L."/>
            <person name="Ma J."/>
        </authorList>
    </citation>
    <scope>NUCLEOTIDE SEQUENCE [LARGE SCALE GENOMIC DNA]</scope>
    <source>
        <strain evidence="4 5">DT92</strain>
    </source>
</reference>
<feature type="transmembrane region" description="Helical" evidence="2">
    <location>
        <begin position="101"/>
        <end position="125"/>
    </location>
</feature>
<protein>
    <submittedName>
        <fullName evidence="4">Histidine kinase N-terminal 7TM domain-containing protein</fullName>
    </submittedName>
</protein>
<feature type="transmembrane region" description="Helical" evidence="2">
    <location>
        <begin position="181"/>
        <end position="200"/>
    </location>
</feature>
<evidence type="ECO:0000313" key="4">
    <source>
        <dbReference type="EMBL" id="MFC7136581.1"/>
    </source>
</evidence>
<evidence type="ECO:0000256" key="2">
    <source>
        <dbReference type="SAM" id="Phobius"/>
    </source>
</evidence>
<feature type="compositionally biased region" description="Low complexity" evidence="1">
    <location>
        <begin position="240"/>
        <end position="261"/>
    </location>
</feature>
<dbReference type="InterPro" id="IPR031621">
    <property type="entry name" value="HisKA_7TM"/>
</dbReference>
<keyword evidence="2" id="KW-0472">Membrane</keyword>
<feature type="transmembrane region" description="Helical" evidence="2">
    <location>
        <begin position="71"/>
        <end position="89"/>
    </location>
</feature>
<dbReference type="EMBL" id="JBHSZG010000001">
    <property type="protein sequence ID" value="MFC7136581.1"/>
    <property type="molecule type" value="Genomic_DNA"/>
</dbReference>
<feature type="domain" description="Histidine kinase N-terminal 7TM region" evidence="3">
    <location>
        <begin position="13"/>
        <end position="229"/>
    </location>
</feature>
<comment type="caution">
    <text evidence="4">The sequence shown here is derived from an EMBL/GenBank/DDBJ whole genome shotgun (WGS) entry which is preliminary data.</text>
</comment>
<accession>A0ABD5XS09</accession>
<name>A0ABD5XS09_9EURY</name>
<sequence>MQIGGAAVVFLALLAGGTAIAVGTYAWRNRGEPGAASFAVLMSGVAVWSLSYAVALTVFDPAVRELVEIPLEVGKAIVAPAWLLFALGYTGRGEYVSRRLIAVLAVIPVVTTALVATAPAHAVMWTGYRIAPTYGAATVLFDPGVWFYVHAGFGWAVIGAGMVFLLEPVLSYGALYRDQGIALIVGAAVSFAAHVKATFFLPPAPALDLTPLTLAITGLLFGFALFRFGCRGCSPRRRCSVAAPPSRTSASASSSSTPRAP</sequence>
<keyword evidence="4" id="KW-0418">Kinase</keyword>
<keyword evidence="5" id="KW-1185">Reference proteome</keyword>
<keyword evidence="4" id="KW-0808">Transferase</keyword>
<organism evidence="4 5">
    <name type="scientific">Halobaculum litoreum</name>
    <dbReference type="NCBI Taxonomy" id="3031998"/>
    <lineage>
        <taxon>Archaea</taxon>
        <taxon>Methanobacteriati</taxon>
        <taxon>Methanobacteriota</taxon>
        <taxon>Stenosarchaea group</taxon>
        <taxon>Halobacteria</taxon>
        <taxon>Halobacteriales</taxon>
        <taxon>Haloferacaceae</taxon>
        <taxon>Halobaculum</taxon>
    </lineage>
</organism>
<evidence type="ECO:0000259" key="3">
    <source>
        <dbReference type="Pfam" id="PF16927"/>
    </source>
</evidence>
<dbReference type="Proteomes" id="UP001596368">
    <property type="component" value="Unassembled WGS sequence"/>
</dbReference>
<proteinExistence type="predicted"/>
<gene>
    <name evidence="4" type="ORF">ACFQRB_08830</name>
</gene>
<feature type="transmembrane region" description="Helical" evidence="2">
    <location>
        <begin position="6"/>
        <end position="27"/>
    </location>
</feature>
<feature type="transmembrane region" description="Helical" evidence="2">
    <location>
        <begin position="145"/>
        <end position="169"/>
    </location>
</feature>
<keyword evidence="2" id="KW-1133">Transmembrane helix</keyword>
<dbReference type="Pfam" id="PF16927">
    <property type="entry name" value="HisKA_7TM"/>
    <property type="match status" value="1"/>
</dbReference>
<keyword evidence="2" id="KW-0812">Transmembrane</keyword>
<evidence type="ECO:0000256" key="1">
    <source>
        <dbReference type="SAM" id="MobiDB-lite"/>
    </source>
</evidence>
<feature type="transmembrane region" description="Helical" evidence="2">
    <location>
        <begin position="212"/>
        <end position="230"/>
    </location>
</feature>
<feature type="transmembrane region" description="Helical" evidence="2">
    <location>
        <begin position="39"/>
        <end position="59"/>
    </location>
</feature>
<dbReference type="GO" id="GO:0016301">
    <property type="term" value="F:kinase activity"/>
    <property type="evidence" value="ECO:0007669"/>
    <property type="project" value="UniProtKB-KW"/>
</dbReference>
<feature type="region of interest" description="Disordered" evidence="1">
    <location>
        <begin position="239"/>
        <end position="261"/>
    </location>
</feature>
<evidence type="ECO:0000313" key="5">
    <source>
        <dbReference type="Proteomes" id="UP001596368"/>
    </source>
</evidence>
<dbReference type="AlphaFoldDB" id="A0ABD5XS09"/>